<feature type="region of interest" description="Disordered" evidence="5">
    <location>
        <begin position="640"/>
        <end position="674"/>
    </location>
</feature>
<feature type="compositionally biased region" description="Polar residues" evidence="5">
    <location>
        <begin position="70"/>
        <end position="79"/>
    </location>
</feature>
<dbReference type="EMBL" id="JBEDUW010000003">
    <property type="protein sequence ID" value="KAK9938900.1"/>
    <property type="molecule type" value="Genomic_DNA"/>
</dbReference>
<dbReference type="InterPro" id="IPR004330">
    <property type="entry name" value="FAR1_DNA_bnd_dom"/>
</dbReference>
<sequence>MDTDECGLRFSDCAYYCSFSSDEDDLENDAAAGVFDNECEEIPTHECTDSRTKQHLDRQSADINGRRMQQDQYQEGSESDVSGGFVRFNGKNIKKLSMKDFESVDFATVDEAEKLYTYYSHVVGFSTRRYKLDRDRDGVVIRRGWAQQKYAAPRGTRYTRVCCPAAFTVRYSKERDVYYVSKFVSQHNHELATPEEVQFLRSHRLVKDHDIAQVQSLRGAQVHTSRAYEYLVDQAGGYQFVGFCMKDLYNKLGNRHRPKSLDGDAQSVVTWMNLKGMEEEEFYGRFSADEEGRLANLFWRDSQSLADYNAFGDVLIVDSTYKTNLYGKPLAVFVGCNNHRVTIVFGFALMSDEKEETYSWVFQHFLIAMKQKCPQAVLTDGDEAIRNVLQSLMPEARHRLCSWHIGRNIGQNVKDSDVQKSLAKLIFASLTTEEWEEAWNSIVAMNGLKNNLWVKSLYDKRERWAEAFFRGKFFGGMCSTQRCEGMHSKLKKEIGRYTRLCEVMPRLEKTLGRIRNRVLADNFRSKNCVRVYDTHMRGIEEQVCKLYTDDIFYDRPERKWCVEYQVNGGKPILSCSCKQYESDGIPCAHLFCVMKSEMMTDYPKSMVMKRWTKEAGGTTFSQKLPRKFPDKAAQVSRVDDIPNVPESNPNVLRDPPVAKTKGMHTNRTSNIESSKTEQRGCGICGVLGHNRRTCDFGRQYPTERVHHGLVDERKGGGEVDVQREEAMVNNYMHTPQECRVPASAPICTTPTSYVVSRPQVQVYSMSQELYPNTATSNDRMRGLTDVLYQHRGGFQSLLRQMSPSIGSSHLAQFQPFFSLSQGSTPGPLLSIPPQVQRPHSQPDPK</sequence>
<feature type="region of interest" description="Disordered" evidence="5">
    <location>
        <begin position="824"/>
        <end position="845"/>
    </location>
</feature>
<dbReference type="PANTHER" id="PTHR47718">
    <property type="entry name" value="OS01G0519700 PROTEIN"/>
    <property type="match status" value="1"/>
</dbReference>
<dbReference type="Pfam" id="PF03101">
    <property type="entry name" value="FAR1"/>
    <property type="match status" value="1"/>
</dbReference>
<evidence type="ECO:0000256" key="3">
    <source>
        <dbReference type="ARBA" id="ARBA00022833"/>
    </source>
</evidence>
<organism evidence="7 8">
    <name type="scientific">Rubus argutus</name>
    <name type="common">Southern blackberry</name>
    <dbReference type="NCBI Taxonomy" id="59490"/>
    <lineage>
        <taxon>Eukaryota</taxon>
        <taxon>Viridiplantae</taxon>
        <taxon>Streptophyta</taxon>
        <taxon>Embryophyta</taxon>
        <taxon>Tracheophyta</taxon>
        <taxon>Spermatophyta</taxon>
        <taxon>Magnoliopsida</taxon>
        <taxon>eudicotyledons</taxon>
        <taxon>Gunneridae</taxon>
        <taxon>Pentapetalae</taxon>
        <taxon>rosids</taxon>
        <taxon>fabids</taxon>
        <taxon>Rosales</taxon>
        <taxon>Rosaceae</taxon>
        <taxon>Rosoideae</taxon>
        <taxon>Rosoideae incertae sedis</taxon>
        <taxon>Rubus</taxon>
    </lineage>
</organism>
<dbReference type="PROSITE" id="PS50966">
    <property type="entry name" value="ZF_SWIM"/>
    <property type="match status" value="1"/>
</dbReference>
<accession>A0AAW1XQ59</accession>
<keyword evidence="3" id="KW-0862">Zinc</keyword>
<keyword evidence="2 4" id="KW-0863">Zinc-finger</keyword>
<keyword evidence="1" id="KW-0479">Metal-binding</keyword>
<evidence type="ECO:0000256" key="4">
    <source>
        <dbReference type="PROSITE-ProRule" id="PRU00325"/>
    </source>
</evidence>
<feature type="compositionally biased region" description="Basic and acidic residues" evidence="5">
    <location>
        <begin position="47"/>
        <end position="69"/>
    </location>
</feature>
<protein>
    <recommendedName>
        <fullName evidence="6">SWIM-type domain-containing protein</fullName>
    </recommendedName>
</protein>
<proteinExistence type="predicted"/>
<name>A0AAW1XQ59_RUBAR</name>
<keyword evidence="8" id="KW-1185">Reference proteome</keyword>
<evidence type="ECO:0000256" key="1">
    <source>
        <dbReference type="ARBA" id="ARBA00022723"/>
    </source>
</evidence>
<evidence type="ECO:0000313" key="7">
    <source>
        <dbReference type="EMBL" id="KAK9938900.1"/>
    </source>
</evidence>
<dbReference type="Pfam" id="PF04434">
    <property type="entry name" value="SWIM"/>
    <property type="match status" value="1"/>
</dbReference>
<reference evidence="7 8" key="1">
    <citation type="journal article" date="2023" name="G3 (Bethesda)">
        <title>A chromosome-length genome assembly and annotation of blackberry (Rubus argutus, cv. 'Hillquist').</title>
        <authorList>
            <person name="Bruna T."/>
            <person name="Aryal R."/>
            <person name="Dudchenko O."/>
            <person name="Sargent D.J."/>
            <person name="Mead D."/>
            <person name="Buti M."/>
            <person name="Cavallini A."/>
            <person name="Hytonen T."/>
            <person name="Andres J."/>
            <person name="Pham M."/>
            <person name="Weisz D."/>
            <person name="Mascagni F."/>
            <person name="Usai G."/>
            <person name="Natali L."/>
            <person name="Bassil N."/>
            <person name="Fernandez G.E."/>
            <person name="Lomsadze A."/>
            <person name="Armour M."/>
            <person name="Olukolu B."/>
            <person name="Poorten T."/>
            <person name="Britton C."/>
            <person name="Davik J."/>
            <person name="Ashrafi H."/>
            <person name="Aiden E.L."/>
            <person name="Borodovsky M."/>
            <person name="Worthington M."/>
        </authorList>
    </citation>
    <scope>NUCLEOTIDE SEQUENCE [LARGE SCALE GENOMIC DNA]</scope>
    <source>
        <strain evidence="7">PI 553951</strain>
    </source>
</reference>
<dbReference type="InterPro" id="IPR006564">
    <property type="entry name" value="Znf_PMZ"/>
</dbReference>
<comment type="caution">
    <text evidence="7">The sequence shown here is derived from an EMBL/GenBank/DDBJ whole genome shotgun (WGS) entry which is preliminary data.</text>
</comment>
<dbReference type="PANTHER" id="PTHR47718:SF15">
    <property type="entry name" value="PROTEIN FAR1-RELATED SEQUENCE 5-LIKE"/>
    <property type="match status" value="1"/>
</dbReference>
<feature type="region of interest" description="Disordered" evidence="5">
    <location>
        <begin position="47"/>
        <end position="79"/>
    </location>
</feature>
<dbReference type="InterPro" id="IPR018289">
    <property type="entry name" value="MULE_transposase_dom"/>
</dbReference>
<evidence type="ECO:0000256" key="2">
    <source>
        <dbReference type="ARBA" id="ARBA00022771"/>
    </source>
</evidence>
<dbReference type="SMART" id="SM00575">
    <property type="entry name" value="ZnF_PMZ"/>
    <property type="match status" value="1"/>
</dbReference>
<evidence type="ECO:0000259" key="6">
    <source>
        <dbReference type="PROSITE" id="PS50966"/>
    </source>
</evidence>
<dbReference type="GO" id="GO:0008270">
    <property type="term" value="F:zinc ion binding"/>
    <property type="evidence" value="ECO:0007669"/>
    <property type="project" value="UniProtKB-KW"/>
</dbReference>
<evidence type="ECO:0000313" key="8">
    <source>
        <dbReference type="Proteomes" id="UP001457282"/>
    </source>
</evidence>
<dbReference type="InterPro" id="IPR007527">
    <property type="entry name" value="Znf_SWIM"/>
</dbReference>
<evidence type="ECO:0000256" key="5">
    <source>
        <dbReference type="SAM" id="MobiDB-lite"/>
    </source>
</evidence>
<dbReference type="AlphaFoldDB" id="A0AAW1XQ59"/>
<gene>
    <name evidence="7" type="ORF">M0R45_015612</name>
</gene>
<dbReference type="Pfam" id="PF10551">
    <property type="entry name" value="MULE"/>
    <property type="match status" value="1"/>
</dbReference>
<feature type="compositionally biased region" description="Polar residues" evidence="5">
    <location>
        <begin position="663"/>
        <end position="673"/>
    </location>
</feature>
<feature type="domain" description="SWIM-type" evidence="6">
    <location>
        <begin position="560"/>
        <end position="598"/>
    </location>
</feature>
<dbReference type="Proteomes" id="UP001457282">
    <property type="component" value="Unassembled WGS sequence"/>
</dbReference>